<gene>
    <name evidence="1" type="ORF">E3U43_019367</name>
</gene>
<evidence type="ECO:0000313" key="2">
    <source>
        <dbReference type="Proteomes" id="UP000793456"/>
    </source>
</evidence>
<organism evidence="1 2">
    <name type="scientific">Larimichthys crocea</name>
    <name type="common">Large yellow croaker</name>
    <name type="synonym">Pseudosciaena crocea</name>
    <dbReference type="NCBI Taxonomy" id="215358"/>
    <lineage>
        <taxon>Eukaryota</taxon>
        <taxon>Metazoa</taxon>
        <taxon>Chordata</taxon>
        <taxon>Craniata</taxon>
        <taxon>Vertebrata</taxon>
        <taxon>Euteleostomi</taxon>
        <taxon>Actinopterygii</taxon>
        <taxon>Neopterygii</taxon>
        <taxon>Teleostei</taxon>
        <taxon>Neoteleostei</taxon>
        <taxon>Acanthomorphata</taxon>
        <taxon>Eupercaria</taxon>
        <taxon>Sciaenidae</taxon>
        <taxon>Larimichthys</taxon>
    </lineage>
</organism>
<evidence type="ECO:0000313" key="1">
    <source>
        <dbReference type="EMBL" id="TMS10374.1"/>
    </source>
</evidence>
<sequence>MAPKTKRKCIADALEDLEPEQLEKFRHQLVDRKGESRVRRAMVKDKSFLDIASVLVSTFTEDGAVKVTEELLKEIGCLGAAKDLVEDVSAQSAKPGSGSTDADVKDMSAQSASAHSGSCDGDEHFVDKHQLELINRVGNVAPILDYLLIKKVIQQEMYDEIRKLPTTQRMMREIFSGCLKAGKACKDIFYESLEKNERFLIDDLKNKK</sequence>
<protein>
    <submittedName>
        <fullName evidence="1">Uncharacterized protein</fullName>
    </submittedName>
</protein>
<keyword evidence="2" id="KW-1185">Reference proteome</keyword>
<name>A0ACD3QU36_LARCR</name>
<dbReference type="Proteomes" id="UP000793456">
    <property type="component" value="Chromosome XIV"/>
</dbReference>
<accession>A0ACD3QU36</accession>
<reference evidence="1" key="1">
    <citation type="submission" date="2018-11" db="EMBL/GenBank/DDBJ databases">
        <title>The sequence and de novo assembly of Larimichthys crocea genome using PacBio and Hi-C technologies.</title>
        <authorList>
            <person name="Xu P."/>
            <person name="Chen B."/>
            <person name="Zhou Z."/>
            <person name="Ke Q."/>
            <person name="Wu Y."/>
            <person name="Bai H."/>
            <person name="Pu F."/>
        </authorList>
    </citation>
    <scope>NUCLEOTIDE SEQUENCE</scope>
    <source>
        <tissue evidence="1">Muscle</tissue>
    </source>
</reference>
<comment type="caution">
    <text evidence="1">The sequence shown here is derived from an EMBL/GenBank/DDBJ whole genome shotgun (WGS) entry which is preliminary data.</text>
</comment>
<dbReference type="EMBL" id="CM011687">
    <property type="protein sequence ID" value="TMS10374.1"/>
    <property type="molecule type" value="Genomic_DNA"/>
</dbReference>
<proteinExistence type="predicted"/>